<accession>A0A424YTV7</accession>
<name>A0A424YTV7_9EURY</name>
<dbReference type="PANTHER" id="PTHR11934">
    <property type="entry name" value="RIBOSE-5-PHOSPHATE ISOMERASE"/>
    <property type="match status" value="1"/>
</dbReference>
<dbReference type="GO" id="GO:0006014">
    <property type="term" value="P:D-ribose metabolic process"/>
    <property type="evidence" value="ECO:0007669"/>
    <property type="project" value="TreeGrafter"/>
</dbReference>
<dbReference type="EMBL" id="QZAB01000456">
    <property type="protein sequence ID" value="RQD82385.1"/>
    <property type="molecule type" value="Genomic_DNA"/>
</dbReference>
<protein>
    <submittedName>
        <fullName evidence="1">Ribose 5-phosphate isomerase A</fullName>
    </submittedName>
</protein>
<reference evidence="1 2" key="1">
    <citation type="submission" date="2018-08" db="EMBL/GenBank/DDBJ databases">
        <title>The metabolism and importance of syntrophic acetate oxidation coupled to methane or sulfide production in haloalkaline environments.</title>
        <authorList>
            <person name="Timmers P.H.A."/>
            <person name="Vavourakis C.D."/>
            <person name="Sorokin D.Y."/>
            <person name="Sinninghe Damste J.S."/>
            <person name="Muyzer G."/>
            <person name="Stams A.J.M."/>
            <person name="Plugge C.M."/>
        </authorList>
    </citation>
    <scope>NUCLEOTIDE SEQUENCE [LARGE SCALE GENOMIC DNA]</scope>
    <source>
        <strain evidence="1">MSAO_Arc3</strain>
    </source>
</reference>
<dbReference type="SUPFAM" id="SSF75445">
    <property type="entry name" value="D-ribose-5-phosphate isomerase (RpiA), lid domain"/>
    <property type="match status" value="1"/>
</dbReference>
<dbReference type="GO" id="GO:0005829">
    <property type="term" value="C:cytosol"/>
    <property type="evidence" value="ECO:0007669"/>
    <property type="project" value="TreeGrafter"/>
</dbReference>
<evidence type="ECO:0000313" key="2">
    <source>
        <dbReference type="Proteomes" id="UP000284763"/>
    </source>
</evidence>
<keyword evidence="1" id="KW-0413">Isomerase</keyword>
<dbReference type="AlphaFoldDB" id="A0A424YTV7"/>
<dbReference type="InterPro" id="IPR004788">
    <property type="entry name" value="Ribose5P_isomerase_type_A"/>
</dbReference>
<dbReference type="Proteomes" id="UP000284763">
    <property type="component" value="Unassembled WGS sequence"/>
</dbReference>
<dbReference type="GO" id="GO:0004751">
    <property type="term" value="F:ribose-5-phosphate isomerase activity"/>
    <property type="evidence" value="ECO:0007669"/>
    <property type="project" value="InterPro"/>
</dbReference>
<proteinExistence type="predicted"/>
<gene>
    <name evidence="1" type="ORF">D5R95_07255</name>
</gene>
<feature type="non-terminal residue" evidence="1">
    <location>
        <position position="1"/>
    </location>
</feature>
<dbReference type="Gene3D" id="3.30.70.260">
    <property type="match status" value="1"/>
</dbReference>
<organism evidence="1 2">
    <name type="scientific">Methanosalsum natronophilum</name>
    <dbReference type="NCBI Taxonomy" id="768733"/>
    <lineage>
        <taxon>Archaea</taxon>
        <taxon>Methanobacteriati</taxon>
        <taxon>Methanobacteriota</taxon>
        <taxon>Stenosarchaea group</taxon>
        <taxon>Methanomicrobia</taxon>
        <taxon>Methanosarcinales</taxon>
        <taxon>Methanosarcinaceae</taxon>
        <taxon>Methanosalsum</taxon>
    </lineage>
</organism>
<dbReference type="GO" id="GO:0009052">
    <property type="term" value="P:pentose-phosphate shunt, non-oxidative branch"/>
    <property type="evidence" value="ECO:0007669"/>
    <property type="project" value="InterPro"/>
</dbReference>
<evidence type="ECO:0000313" key="1">
    <source>
        <dbReference type="EMBL" id="RQD82385.1"/>
    </source>
</evidence>
<comment type="caution">
    <text evidence="1">The sequence shown here is derived from an EMBL/GenBank/DDBJ whole genome shotgun (WGS) entry which is preliminary data.</text>
</comment>
<dbReference type="PANTHER" id="PTHR11934:SF0">
    <property type="entry name" value="RIBOSE-5-PHOSPHATE ISOMERASE"/>
    <property type="match status" value="1"/>
</dbReference>
<dbReference type="Pfam" id="PF06026">
    <property type="entry name" value="Rib_5-P_isom_A"/>
    <property type="match status" value="1"/>
</dbReference>
<sequence length="63" mass="6917">RKDGPIISDNGNFIIDAYFGTIEEPEVFSKKLSLCVGVVEHGIFSNVDEIYVGKKDGNVEIIS</sequence>